<dbReference type="EMBL" id="JAEPRB010000276">
    <property type="protein sequence ID" value="KAG2217744.1"/>
    <property type="molecule type" value="Genomic_DNA"/>
</dbReference>
<name>A0A8H7RVD6_9FUNG</name>
<reference evidence="1 2" key="1">
    <citation type="submission" date="2020-12" db="EMBL/GenBank/DDBJ databases">
        <title>Metabolic potential, ecology and presence of endohyphal bacteria is reflected in genomic diversity of Mucoromycotina.</title>
        <authorList>
            <person name="Muszewska A."/>
            <person name="Okrasinska A."/>
            <person name="Steczkiewicz K."/>
            <person name="Drgas O."/>
            <person name="Orlowska M."/>
            <person name="Perlinska-Lenart U."/>
            <person name="Aleksandrzak-Piekarczyk T."/>
            <person name="Szatraj K."/>
            <person name="Zielenkiewicz U."/>
            <person name="Pilsyk S."/>
            <person name="Malc E."/>
            <person name="Mieczkowski P."/>
            <person name="Kruszewska J.S."/>
            <person name="Biernat P."/>
            <person name="Pawlowska J."/>
        </authorList>
    </citation>
    <scope>NUCLEOTIDE SEQUENCE [LARGE SCALE GENOMIC DNA]</scope>
    <source>
        <strain evidence="1 2">CBS 142.35</strain>
    </source>
</reference>
<accession>A0A8H7RVD6</accession>
<keyword evidence="2" id="KW-1185">Reference proteome</keyword>
<evidence type="ECO:0000313" key="2">
    <source>
        <dbReference type="Proteomes" id="UP000646827"/>
    </source>
</evidence>
<sequence length="156" mass="18239">MQENNSQSIKTILQQKYTKTLKERKVLEIIENIYNNNTLVVDKARFGDVVFKSVFDEMMRDVPYTKREGQFTRLNSHYNVRADAIISFIMNDEHLRSMVVEIKSETKPTERDFMKLALEMKVMLDSMVDRYVPDPVVFGVLVEGQLVSYIFACNRA</sequence>
<protein>
    <submittedName>
        <fullName evidence="1">Uncharacterized protein</fullName>
    </submittedName>
</protein>
<dbReference type="Proteomes" id="UP000646827">
    <property type="component" value="Unassembled WGS sequence"/>
</dbReference>
<dbReference type="OrthoDB" id="2441332at2759"/>
<gene>
    <name evidence="1" type="ORF">INT45_002393</name>
</gene>
<proteinExistence type="predicted"/>
<organism evidence="1 2">
    <name type="scientific">Circinella minor</name>
    <dbReference type="NCBI Taxonomy" id="1195481"/>
    <lineage>
        <taxon>Eukaryota</taxon>
        <taxon>Fungi</taxon>
        <taxon>Fungi incertae sedis</taxon>
        <taxon>Mucoromycota</taxon>
        <taxon>Mucoromycotina</taxon>
        <taxon>Mucoromycetes</taxon>
        <taxon>Mucorales</taxon>
        <taxon>Lichtheimiaceae</taxon>
        <taxon>Circinella</taxon>
    </lineage>
</organism>
<evidence type="ECO:0000313" key="1">
    <source>
        <dbReference type="EMBL" id="KAG2217744.1"/>
    </source>
</evidence>
<comment type="caution">
    <text evidence="1">The sequence shown here is derived from an EMBL/GenBank/DDBJ whole genome shotgun (WGS) entry which is preliminary data.</text>
</comment>
<dbReference type="AlphaFoldDB" id="A0A8H7RVD6"/>